<dbReference type="EMBL" id="AP023099">
    <property type="protein sequence ID" value="BCE95366.1"/>
    <property type="molecule type" value="Genomic_DNA"/>
</dbReference>
<evidence type="ECO:0000313" key="2">
    <source>
        <dbReference type="EMBL" id="BCE34366.1"/>
    </source>
</evidence>
<evidence type="ECO:0000313" key="7">
    <source>
        <dbReference type="EMBL" id="BCE77952.1"/>
    </source>
</evidence>
<evidence type="ECO:0000313" key="5">
    <source>
        <dbReference type="EMBL" id="BCE60604.1"/>
    </source>
</evidence>
<reference evidence="2" key="3">
    <citation type="submission" date="2020-05" db="EMBL/GenBank/DDBJ databases">
        <title>Complete genome sequence of Bradyrhizobium diazoefficiens XF2 isolated from soybean nodule.</title>
        <authorList>
            <person name="Noda R."/>
            <person name="Kakizaki K."/>
            <person name="Minamisawa K."/>
        </authorList>
    </citation>
    <scope>NUCLEOTIDE SEQUENCE</scope>
    <source>
        <strain evidence="2">XF2</strain>
    </source>
</reference>
<dbReference type="EMBL" id="AP023098">
    <property type="protein sequence ID" value="BCE86570.1"/>
    <property type="molecule type" value="Genomic_DNA"/>
</dbReference>
<dbReference type="EMBL" id="AP023096">
    <property type="protein sequence ID" value="BCE69288.1"/>
    <property type="molecule type" value="Genomic_DNA"/>
</dbReference>
<reference evidence="1" key="1">
    <citation type="submission" date="2020-05" db="EMBL/GenBank/DDBJ databases">
        <title>Complete genome sequence of Bradyrhizobium diazoefficiens XF1 isolated from soybean nodule.</title>
        <authorList>
            <person name="Noda R."/>
            <person name="Kakizaki K."/>
            <person name="Minamisawa K."/>
        </authorList>
    </citation>
    <scope>NUCLEOTIDE SEQUENCE</scope>
    <source>
        <strain evidence="1">XF1</strain>
    </source>
</reference>
<protein>
    <submittedName>
        <fullName evidence="7">Uncharacterized protein</fullName>
    </submittedName>
</protein>
<reference evidence="9" key="2">
    <citation type="submission" date="2020-05" db="EMBL/GenBank/DDBJ databases">
        <title>Complete genome sequence of Bradyrhizobium diazoefficiens XF10 isolated from soybean nodule.</title>
        <authorList>
            <person name="Noda R."/>
            <person name="Kakizaki K."/>
            <person name="Minamisawa K."/>
        </authorList>
    </citation>
    <scope>NUCLEOTIDE SEQUENCE</scope>
    <source>
        <strain evidence="9">XF10</strain>
    </source>
</reference>
<reference evidence="8" key="9">
    <citation type="submission" date="2020-05" db="EMBL/GenBank/DDBJ databases">
        <title>Complete genome sequence of Bradyrhizobium diazoefficiens XF9 isolated from soybean nodule.</title>
        <authorList>
            <person name="Noda R."/>
            <person name="Kakizaki K."/>
            <person name="Minamisawa K."/>
        </authorList>
    </citation>
    <scope>NUCLEOTIDE SEQUENCE</scope>
    <source>
        <strain evidence="8">XF9</strain>
    </source>
</reference>
<reference evidence="3" key="4">
    <citation type="submission" date="2020-05" db="EMBL/GenBank/DDBJ databases">
        <title>Complete genome sequence of Bradyrhizobium diazoefficiens XF3 isolated from soybean nodule.</title>
        <authorList>
            <person name="Noda R."/>
            <person name="Kakizaki K."/>
            <person name="Minamisawa K."/>
        </authorList>
    </citation>
    <scope>NUCLEOTIDE SEQUENCE</scope>
    <source>
        <strain evidence="3">XF3</strain>
    </source>
</reference>
<evidence type="ECO:0000313" key="9">
    <source>
        <dbReference type="EMBL" id="BCE95366.1"/>
    </source>
</evidence>
<sequence>MVASPIAADRFLEVIELREFKERTVGLPEQHRGARNCAAEAGKLAIDDDHLTTLPCQAFGHQSTRYAGADYQSIATKAVGDRLYRWGRQGRPRGAGAAQIILLDVFVLKDGTLPRA</sequence>
<reference evidence="6" key="7">
    <citation type="submission" date="2020-05" db="EMBL/GenBank/DDBJ databases">
        <title>Complete genome sequence of Bradyrhizobium diazoefficiens XF6 isolated from soybean nodule.</title>
        <authorList>
            <person name="Noda R."/>
            <person name="Kakizaki K."/>
            <person name="Minamisawa K."/>
        </authorList>
    </citation>
    <scope>NUCLEOTIDE SEQUENCE</scope>
    <source>
        <strain evidence="6">XF6</strain>
    </source>
</reference>
<dbReference type="EMBL" id="AP023091">
    <property type="protein sequence ID" value="BCE25612.1"/>
    <property type="molecule type" value="Genomic_DNA"/>
</dbReference>
<dbReference type="AlphaFoldDB" id="A0A810BMB7"/>
<reference evidence="7" key="8">
    <citation type="submission" date="2020-05" db="EMBL/GenBank/DDBJ databases">
        <title>Complete genome sequence of Bradyrhizobium diazoefficiens XF8 isolated from soybean nodule.</title>
        <authorList>
            <person name="Noda R."/>
            <person name="Kakizaki K."/>
            <person name="Minamisawa K."/>
        </authorList>
    </citation>
    <scope>NUCLEOTIDE SEQUENCE</scope>
    <source>
        <strain evidence="7">XF8</strain>
    </source>
</reference>
<gene>
    <name evidence="9" type="ORF">XF10B_81640</name>
    <name evidence="1" type="ORF">XF1B_82930</name>
    <name evidence="2" type="ORF">XF2B_81350</name>
    <name evidence="3" type="ORF">XF3B_80580</name>
    <name evidence="4" type="ORF">XF4B_82190</name>
    <name evidence="5" type="ORF">XF5B_81160</name>
    <name evidence="6" type="ORF">XF6B_80870</name>
    <name evidence="7" type="ORF">XF8B_80630</name>
    <name evidence="8" type="ORF">XF9B_79910</name>
</gene>
<dbReference type="EMBL" id="AP023094">
    <property type="protein sequence ID" value="BCE51870.1"/>
    <property type="molecule type" value="Genomic_DNA"/>
</dbReference>
<dbReference type="EMBL" id="AP023092">
    <property type="protein sequence ID" value="BCE34366.1"/>
    <property type="molecule type" value="Genomic_DNA"/>
</dbReference>
<dbReference type="EMBL" id="AP023093">
    <property type="protein sequence ID" value="BCE43027.1"/>
    <property type="molecule type" value="Genomic_DNA"/>
</dbReference>
<evidence type="ECO:0000313" key="4">
    <source>
        <dbReference type="EMBL" id="BCE51870.1"/>
    </source>
</evidence>
<reference evidence="4" key="5">
    <citation type="submission" date="2020-05" db="EMBL/GenBank/DDBJ databases">
        <title>Complete genome sequence of Bradyrhizobium diazoefficiens XF4 isolated from soybean nodule.</title>
        <authorList>
            <person name="Noda R."/>
            <person name="Kakizaki K."/>
            <person name="Minamisawa K."/>
        </authorList>
    </citation>
    <scope>NUCLEOTIDE SEQUENCE</scope>
    <source>
        <strain evidence="4">XF4</strain>
    </source>
</reference>
<reference evidence="5" key="6">
    <citation type="submission" date="2020-05" db="EMBL/GenBank/DDBJ databases">
        <title>Complete genome sequence of Bradyrhizobium diazoefficiens XF5 isolated from soybean nodule.</title>
        <authorList>
            <person name="Noda R."/>
            <person name="Kakizaki K."/>
            <person name="Minamisawa K."/>
        </authorList>
    </citation>
    <scope>NUCLEOTIDE SEQUENCE</scope>
    <source>
        <strain evidence="5">XF5</strain>
    </source>
</reference>
<proteinExistence type="predicted"/>
<evidence type="ECO:0000313" key="8">
    <source>
        <dbReference type="EMBL" id="BCE86570.1"/>
    </source>
</evidence>
<accession>A0A810BMB7</accession>
<evidence type="ECO:0000313" key="3">
    <source>
        <dbReference type="EMBL" id="BCE43027.1"/>
    </source>
</evidence>
<evidence type="ECO:0000313" key="6">
    <source>
        <dbReference type="EMBL" id="BCE69288.1"/>
    </source>
</evidence>
<name>A0A810BMB7_9BRAD</name>
<dbReference type="EMBL" id="AP023097">
    <property type="protein sequence ID" value="BCE77952.1"/>
    <property type="molecule type" value="Genomic_DNA"/>
</dbReference>
<organism evidence="7">
    <name type="scientific">Bradyrhizobium diazoefficiens</name>
    <dbReference type="NCBI Taxonomy" id="1355477"/>
    <lineage>
        <taxon>Bacteria</taxon>
        <taxon>Pseudomonadati</taxon>
        <taxon>Pseudomonadota</taxon>
        <taxon>Alphaproteobacteria</taxon>
        <taxon>Hyphomicrobiales</taxon>
        <taxon>Nitrobacteraceae</taxon>
        <taxon>Bradyrhizobium</taxon>
    </lineage>
</organism>
<dbReference type="EMBL" id="AP023095">
    <property type="protein sequence ID" value="BCE60604.1"/>
    <property type="molecule type" value="Genomic_DNA"/>
</dbReference>
<evidence type="ECO:0000313" key="1">
    <source>
        <dbReference type="EMBL" id="BCE25612.1"/>
    </source>
</evidence>